<keyword evidence="6" id="KW-0963">Cytoplasm</keyword>
<dbReference type="GO" id="GO:0005829">
    <property type="term" value="C:cytosol"/>
    <property type="evidence" value="ECO:0007669"/>
    <property type="project" value="GOC"/>
</dbReference>
<dbReference type="Pfam" id="PF00787">
    <property type="entry name" value="PX"/>
    <property type="match status" value="1"/>
</dbReference>
<keyword evidence="9" id="KW-0333">Golgi apparatus</keyword>
<evidence type="ECO:0000256" key="5">
    <source>
        <dbReference type="ARBA" id="ARBA00022448"/>
    </source>
</evidence>
<dbReference type="InterPro" id="IPR015404">
    <property type="entry name" value="Vps5_C"/>
</dbReference>
<keyword evidence="5" id="KW-0813">Transport</keyword>
<dbReference type="Proteomes" id="UP000016931">
    <property type="component" value="Unassembled WGS sequence"/>
</dbReference>
<dbReference type="GO" id="GO:0042147">
    <property type="term" value="P:retrograde transport, endosome to Golgi"/>
    <property type="evidence" value="ECO:0007669"/>
    <property type="project" value="TreeGrafter"/>
</dbReference>
<dbReference type="EMBL" id="KB456260">
    <property type="protein sequence ID" value="EMF17267.1"/>
    <property type="molecule type" value="Genomic_DNA"/>
</dbReference>
<evidence type="ECO:0000256" key="9">
    <source>
        <dbReference type="ARBA" id="ARBA00023034"/>
    </source>
</evidence>
<dbReference type="GO" id="GO:0030904">
    <property type="term" value="C:retromer complex"/>
    <property type="evidence" value="ECO:0007669"/>
    <property type="project" value="UniProtKB-ARBA"/>
</dbReference>
<keyword evidence="8" id="KW-0653">Protein transport</keyword>
<feature type="region of interest" description="Disordered" evidence="11">
    <location>
        <begin position="1"/>
        <end position="197"/>
    </location>
</feature>
<organism evidence="13 14">
    <name type="scientific">Sphaerulina musiva (strain SO2202)</name>
    <name type="common">Poplar stem canker fungus</name>
    <name type="synonym">Septoria musiva</name>
    <dbReference type="NCBI Taxonomy" id="692275"/>
    <lineage>
        <taxon>Eukaryota</taxon>
        <taxon>Fungi</taxon>
        <taxon>Dikarya</taxon>
        <taxon>Ascomycota</taxon>
        <taxon>Pezizomycotina</taxon>
        <taxon>Dothideomycetes</taxon>
        <taxon>Dothideomycetidae</taxon>
        <taxon>Mycosphaerellales</taxon>
        <taxon>Mycosphaerellaceae</taxon>
        <taxon>Sphaerulina</taxon>
    </lineage>
</organism>
<feature type="compositionally biased region" description="Basic and acidic residues" evidence="11">
    <location>
        <begin position="587"/>
        <end position="604"/>
    </location>
</feature>
<evidence type="ECO:0000256" key="2">
    <source>
        <dbReference type="ARBA" id="ARBA00004496"/>
    </source>
</evidence>
<dbReference type="GO" id="GO:0045053">
    <property type="term" value="P:protein retention in Golgi apparatus"/>
    <property type="evidence" value="ECO:0007669"/>
    <property type="project" value="TreeGrafter"/>
</dbReference>
<evidence type="ECO:0000256" key="7">
    <source>
        <dbReference type="ARBA" id="ARBA00022553"/>
    </source>
</evidence>
<dbReference type="GO" id="GO:0005794">
    <property type="term" value="C:Golgi apparatus"/>
    <property type="evidence" value="ECO:0007669"/>
    <property type="project" value="UniProtKB-SubCell"/>
</dbReference>
<reference evidence="13 14" key="1">
    <citation type="journal article" date="2012" name="PLoS Pathog.">
        <title>Diverse lifestyles and strategies of plant pathogenesis encoded in the genomes of eighteen Dothideomycetes fungi.</title>
        <authorList>
            <person name="Ohm R.A."/>
            <person name="Feau N."/>
            <person name="Henrissat B."/>
            <person name="Schoch C.L."/>
            <person name="Horwitz B.A."/>
            <person name="Barry K.W."/>
            <person name="Condon B.J."/>
            <person name="Copeland A.C."/>
            <person name="Dhillon B."/>
            <person name="Glaser F."/>
            <person name="Hesse C.N."/>
            <person name="Kosti I."/>
            <person name="LaButti K."/>
            <person name="Lindquist E.A."/>
            <person name="Lucas S."/>
            <person name="Salamov A.A."/>
            <person name="Bradshaw R.E."/>
            <person name="Ciuffetti L."/>
            <person name="Hamelin R.C."/>
            <person name="Kema G.H.J."/>
            <person name="Lawrence C."/>
            <person name="Scott J.A."/>
            <person name="Spatafora J.W."/>
            <person name="Turgeon B.G."/>
            <person name="de Wit P.J.G.M."/>
            <person name="Zhong S."/>
            <person name="Goodwin S.B."/>
            <person name="Grigoriev I.V."/>
        </authorList>
    </citation>
    <scope>NUCLEOTIDE SEQUENCE [LARGE SCALE GENOMIC DNA]</scope>
    <source>
        <strain evidence="13 14">SO2202</strain>
    </source>
</reference>
<dbReference type="OMA" id="LWETFLM"/>
<feature type="compositionally biased region" description="Basic and acidic residues" evidence="11">
    <location>
        <begin position="624"/>
        <end position="655"/>
    </location>
</feature>
<comment type="similarity">
    <text evidence="4">Belongs to the sorting nexin family.</text>
</comment>
<gene>
    <name evidence="13" type="ORF">SEPMUDRAFT_146342</name>
</gene>
<dbReference type="InterPro" id="IPR036871">
    <property type="entry name" value="PX_dom_sf"/>
</dbReference>
<evidence type="ECO:0000313" key="13">
    <source>
        <dbReference type="EMBL" id="EMF17267.1"/>
    </source>
</evidence>
<feature type="compositionally biased region" description="Polar residues" evidence="11">
    <location>
        <begin position="94"/>
        <end position="103"/>
    </location>
</feature>
<evidence type="ECO:0000256" key="1">
    <source>
        <dbReference type="ARBA" id="ARBA00004287"/>
    </source>
</evidence>
<dbReference type="InterPro" id="IPR027267">
    <property type="entry name" value="AH/BAR_dom_sf"/>
</dbReference>
<feature type="domain" description="PX" evidence="12">
    <location>
        <begin position="201"/>
        <end position="318"/>
    </location>
</feature>
<dbReference type="FunFam" id="3.30.1520.10:FF:000013">
    <property type="entry name" value="Putative Sorting nexin 3"/>
    <property type="match status" value="1"/>
</dbReference>
<proteinExistence type="inferred from homology"/>
<dbReference type="SMART" id="SM00312">
    <property type="entry name" value="PX"/>
    <property type="match status" value="1"/>
</dbReference>
<dbReference type="AlphaFoldDB" id="N1QLZ3"/>
<keyword evidence="10" id="KW-0472">Membrane</keyword>
<dbReference type="STRING" id="692275.N1QLZ3"/>
<sequence>MATATFAGDDPWAIMDEGSSPWDDVPSRSHSVAAVEDADAPAATTSTSTLSSKATAIDGSNASASAALSKSTPNIAAGVRPAPSKTRRGRGHATLTQSTTLESLDNDSLGPLGPLGVEPPDEPMAPAPPVKELASRPMRNTAGSRPSTAASGVSNRSADLDDDRAGLNGGPRQPPPVEPAHFGGRQRSAQPSQPVEQAAKPTFHIVVGDPHNVGGAASSHTAYNVITKTTSKAYMNPTFTVTRRYRDFLWLYERLHDNNPGVVVPPPPEKQAMGRFDQNFIESRRQALERMVNKIASHPVLQMDGDLKTFLESEQFSVAIKHSGKDPLLGGHESKGIMSSIGLGGSSGGKFVEHDDWFHDRRIYLDALESQLKALQKSTDTVVAQRKGLAESCADLRLSLHNLAAVELSPSLSGPLDSLGDLQLRIQELYQRQAMQDVLTLGIVIDEYIRLIGSVKKAFEQRQKAFHSWHSADAKLMEIKRQQEKLLRAGRTQQDRLGQMQADVADQERRVHATRLLFEDMGRLMRTELDRFEREKVEDFKSGVETFLESAIEAQKELIELWETYLLQLDSDEDGPPLMPAGVVADADARSEGHSQREANRAQLDEENADSPDDEPRMSAPTSRDSDDLLRDSSQDALHENVHDPAHMGTRDVEA</sequence>
<evidence type="ECO:0000313" key="14">
    <source>
        <dbReference type="Proteomes" id="UP000016931"/>
    </source>
</evidence>
<dbReference type="PROSITE" id="PS50195">
    <property type="entry name" value="PX"/>
    <property type="match status" value="1"/>
</dbReference>
<dbReference type="Gene3D" id="3.30.1520.10">
    <property type="entry name" value="Phox-like domain"/>
    <property type="match status" value="1"/>
</dbReference>
<dbReference type="SUPFAM" id="SSF103657">
    <property type="entry name" value="BAR/IMD domain-like"/>
    <property type="match status" value="1"/>
</dbReference>
<evidence type="ECO:0000256" key="4">
    <source>
        <dbReference type="ARBA" id="ARBA00010883"/>
    </source>
</evidence>
<feature type="compositionally biased region" description="Low complexity" evidence="11">
    <location>
        <begin position="32"/>
        <end position="71"/>
    </location>
</feature>
<keyword evidence="14" id="KW-1185">Reference proteome</keyword>
<evidence type="ECO:0000256" key="11">
    <source>
        <dbReference type="SAM" id="MobiDB-lite"/>
    </source>
</evidence>
<dbReference type="InterPro" id="IPR035803">
    <property type="entry name" value="BAR_Vps5"/>
</dbReference>
<dbReference type="Gene3D" id="1.20.1270.60">
    <property type="entry name" value="Arfaptin homology (AH) domain/BAR domain"/>
    <property type="match status" value="1"/>
</dbReference>
<dbReference type="FunFam" id="1.20.1270.60:FF:000022">
    <property type="entry name" value="Sorting nexin 3 protein"/>
    <property type="match status" value="1"/>
</dbReference>
<dbReference type="HOGENOM" id="CLU_014571_2_0_1"/>
<evidence type="ECO:0000259" key="12">
    <source>
        <dbReference type="PROSITE" id="PS50195"/>
    </source>
</evidence>
<dbReference type="GO" id="GO:0005768">
    <property type="term" value="C:endosome"/>
    <property type="evidence" value="ECO:0007669"/>
    <property type="project" value="TreeGrafter"/>
</dbReference>
<feature type="region of interest" description="Disordered" evidence="11">
    <location>
        <begin position="587"/>
        <end position="655"/>
    </location>
</feature>
<dbReference type="GO" id="GO:0035091">
    <property type="term" value="F:phosphatidylinositol binding"/>
    <property type="evidence" value="ECO:0007669"/>
    <property type="project" value="InterPro"/>
</dbReference>
<name>N1QLZ3_SPHMS</name>
<keyword evidence="7" id="KW-0597">Phosphoprotein</keyword>
<feature type="compositionally biased region" description="Low complexity" evidence="11">
    <location>
        <begin position="109"/>
        <end position="118"/>
    </location>
</feature>
<dbReference type="SUPFAM" id="SSF64268">
    <property type="entry name" value="PX domain"/>
    <property type="match status" value="1"/>
</dbReference>
<comment type="subcellular location">
    <subcellularLocation>
        <location evidence="2">Cytoplasm</location>
    </subcellularLocation>
    <subcellularLocation>
        <location evidence="3">Golgi apparatus</location>
    </subcellularLocation>
    <subcellularLocation>
        <location evidence="1">Membrane</location>
        <topology evidence="1">Peripheral membrane protein</topology>
        <orientation evidence="1">Cytoplasmic side</orientation>
    </subcellularLocation>
</comment>
<dbReference type="RefSeq" id="XP_016765388.1">
    <property type="nucleotide sequence ID" value="XM_016903588.1"/>
</dbReference>
<dbReference type="Pfam" id="PF09325">
    <property type="entry name" value="Vps5"/>
    <property type="match status" value="1"/>
</dbReference>
<dbReference type="GeneID" id="27900725"/>
<evidence type="ECO:0000256" key="8">
    <source>
        <dbReference type="ARBA" id="ARBA00022927"/>
    </source>
</evidence>
<evidence type="ECO:0000256" key="3">
    <source>
        <dbReference type="ARBA" id="ARBA00004555"/>
    </source>
</evidence>
<evidence type="ECO:0000256" key="10">
    <source>
        <dbReference type="ARBA" id="ARBA00023136"/>
    </source>
</evidence>
<feature type="compositionally biased region" description="Polar residues" evidence="11">
    <location>
        <begin position="141"/>
        <end position="157"/>
    </location>
</feature>
<dbReference type="CDD" id="cd07627">
    <property type="entry name" value="BAR_Vps5p"/>
    <property type="match status" value="1"/>
</dbReference>
<dbReference type="InterPro" id="IPR001683">
    <property type="entry name" value="PX_dom"/>
</dbReference>
<evidence type="ECO:0000256" key="6">
    <source>
        <dbReference type="ARBA" id="ARBA00022490"/>
    </source>
</evidence>
<dbReference type="PANTHER" id="PTHR10555">
    <property type="entry name" value="SORTING NEXIN"/>
    <property type="match status" value="1"/>
</dbReference>
<protein>
    <submittedName>
        <fullName evidence="13">Vps5-domain-containing protein</fullName>
    </submittedName>
</protein>
<dbReference type="GO" id="GO:0015031">
    <property type="term" value="P:protein transport"/>
    <property type="evidence" value="ECO:0007669"/>
    <property type="project" value="UniProtKB-KW"/>
</dbReference>
<dbReference type="eggNOG" id="KOG2273">
    <property type="taxonomic scope" value="Eukaryota"/>
</dbReference>
<dbReference type="PANTHER" id="PTHR10555:SF170">
    <property type="entry name" value="FI18122P1"/>
    <property type="match status" value="1"/>
</dbReference>
<accession>N1QLZ3</accession>
<dbReference type="OrthoDB" id="438641at2759"/>